<accession>A0AA36CCH9</accession>
<dbReference type="EMBL" id="CATQJA010001259">
    <property type="protein sequence ID" value="CAJ0566479.1"/>
    <property type="molecule type" value="Genomic_DNA"/>
</dbReference>
<name>A0AA36CCH9_9BILA</name>
<dbReference type="AlphaFoldDB" id="A0AA36CCH9"/>
<evidence type="ECO:0000313" key="2">
    <source>
        <dbReference type="Proteomes" id="UP001177023"/>
    </source>
</evidence>
<reference evidence="1" key="1">
    <citation type="submission" date="2023-06" db="EMBL/GenBank/DDBJ databases">
        <authorList>
            <person name="Delattre M."/>
        </authorList>
    </citation>
    <scope>NUCLEOTIDE SEQUENCE</scope>
    <source>
        <strain evidence="1">AF72</strain>
    </source>
</reference>
<protein>
    <submittedName>
        <fullName evidence="1">Uncharacterized protein</fullName>
    </submittedName>
</protein>
<organism evidence="1 2">
    <name type="scientific">Mesorhabditis spiculigera</name>
    <dbReference type="NCBI Taxonomy" id="96644"/>
    <lineage>
        <taxon>Eukaryota</taxon>
        <taxon>Metazoa</taxon>
        <taxon>Ecdysozoa</taxon>
        <taxon>Nematoda</taxon>
        <taxon>Chromadorea</taxon>
        <taxon>Rhabditida</taxon>
        <taxon>Rhabditina</taxon>
        <taxon>Rhabditomorpha</taxon>
        <taxon>Rhabditoidea</taxon>
        <taxon>Rhabditidae</taxon>
        <taxon>Mesorhabditinae</taxon>
        <taxon>Mesorhabditis</taxon>
    </lineage>
</organism>
<dbReference type="Proteomes" id="UP001177023">
    <property type="component" value="Unassembled WGS sequence"/>
</dbReference>
<proteinExistence type="predicted"/>
<keyword evidence="2" id="KW-1185">Reference proteome</keyword>
<sequence length="235" mass="26257">MHYVPAISLELELFRNTDFFAKPDGASSIERGHTSLINLPRQSSLKYPGKSALGKQPLSAASPIQQPRFPMSVSFYEPSLAQDFDDFRDELRENKSRKIGPRMPVEVNWFSGSAPAIQIDVDAHQQKCSEGVHMSPGRNFDEPDSAYGRPAMIRIPRMYSSQSCKSLRATPSLTTLRDFDMGSGEYDDPCEFDCKSVVSTASTSKLKRKSSSAHIRTFLRSPDLAILLEKNLSPY</sequence>
<evidence type="ECO:0000313" key="1">
    <source>
        <dbReference type="EMBL" id="CAJ0566479.1"/>
    </source>
</evidence>
<feature type="non-terminal residue" evidence="1">
    <location>
        <position position="235"/>
    </location>
</feature>
<gene>
    <name evidence="1" type="ORF">MSPICULIGERA_LOCUS5080</name>
</gene>
<comment type="caution">
    <text evidence="1">The sequence shown here is derived from an EMBL/GenBank/DDBJ whole genome shotgun (WGS) entry which is preliminary data.</text>
</comment>